<dbReference type="InterPro" id="IPR036322">
    <property type="entry name" value="WD40_repeat_dom_sf"/>
</dbReference>
<dbReference type="OrthoDB" id="5712464at2759"/>
<evidence type="ECO:0000313" key="2">
    <source>
        <dbReference type="Proteomes" id="UP001149813"/>
    </source>
</evidence>
<accession>A0A9W7XQ48</accession>
<proteinExistence type="predicted"/>
<dbReference type="Proteomes" id="UP001149813">
    <property type="component" value="Unassembled WGS sequence"/>
</dbReference>
<comment type="caution">
    <text evidence="1">The sequence shown here is derived from an EMBL/GenBank/DDBJ whole genome shotgun (WGS) entry which is preliminary data.</text>
</comment>
<keyword evidence="2" id="KW-1185">Reference proteome</keyword>
<protein>
    <recommendedName>
        <fullName evidence="3">WD40 repeat-like protein</fullName>
    </recommendedName>
</protein>
<gene>
    <name evidence="1" type="ORF">LPJ53_006453</name>
</gene>
<sequence length="134" mass="14747">MFTGDITGGGVHRRIFDVSNIVVTTADEEEMENRHRGVVSAICHLEDMNMVISGNTFGDVCINDHDNGNCILKFGIGDDSAVGSITRCPLNPELFMVGRYPHNEILVYDVREDLTTGKPSLVLRDAVSMAVSRY</sequence>
<organism evidence="1 2">
    <name type="scientific">Coemansia erecta</name>
    <dbReference type="NCBI Taxonomy" id="147472"/>
    <lineage>
        <taxon>Eukaryota</taxon>
        <taxon>Fungi</taxon>
        <taxon>Fungi incertae sedis</taxon>
        <taxon>Zoopagomycota</taxon>
        <taxon>Kickxellomycotina</taxon>
        <taxon>Kickxellomycetes</taxon>
        <taxon>Kickxellales</taxon>
        <taxon>Kickxellaceae</taxon>
        <taxon>Coemansia</taxon>
    </lineage>
</organism>
<dbReference type="AlphaFoldDB" id="A0A9W7XQ48"/>
<feature type="non-terminal residue" evidence="1">
    <location>
        <position position="134"/>
    </location>
</feature>
<name>A0A9W7XQ48_9FUNG</name>
<dbReference type="EMBL" id="JANBOJ010000803">
    <property type="protein sequence ID" value="KAJ1718559.1"/>
    <property type="molecule type" value="Genomic_DNA"/>
</dbReference>
<dbReference type="SUPFAM" id="SSF50978">
    <property type="entry name" value="WD40 repeat-like"/>
    <property type="match status" value="1"/>
</dbReference>
<evidence type="ECO:0000313" key="1">
    <source>
        <dbReference type="EMBL" id="KAJ1718559.1"/>
    </source>
</evidence>
<reference evidence="1" key="1">
    <citation type="submission" date="2022-07" db="EMBL/GenBank/DDBJ databases">
        <title>Phylogenomic reconstructions and comparative analyses of Kickxellomycotina fungi.</title>
        <authorList>
            <person name="Reynolds N.K."/>
            <person name="Stajich J.E."/>
            <person name="Barry K."/>
            <person name="Grigoriev I.V."/>
            <person name="Crous P."/>
            <person name="Smith M.E."/>
        </authorList>
    </citation>
    <scope>NUCLEOTIDE SEQUENCE</scope>
    <source>
        <strain evidence="1">NBRC 32514</strain>
    </source>
</reference>
<evidence type="ECO:0008006" key="3">
    <source>
        <dbReference type="Google" id="ProtNLM"/>
    </source>
</evidence>